<dbReference type="Gene3D" id="3.40.50.300">
    <property type="entry name" value="P-loop containing nucleotide triphosphate hydrolases"/>
    <property type="match status" value="1"/>
</dbReference>
<dbReference type="InterPro" id="IPR017911">
    <property type="entry name" value="MacB-like_ATP-bd"/>
</dbReference>
<organism evidence="6 7">
    <name type="scientific">Kribbella amoyensis</name>
    <dbReference type="NCBI Taxonomy" id="996641"/>
    <lineage>
        <taxon>Bacteria</taxon>
        <taxon>Bacillati</taxon>
        <taxon>Actinomycetota</taxon>
        <taxon>Actinomycetes</taxon>
        <taxon>Propionibacteriales</taxon>
        <taxon>Kribbellaceae</taxon>
        <taxon>Kribbella</taxon>
    </lineage>
</organism>
<feature type="compositionally biased region" description="Polar residues" evidence="4">
    <location>
        <begin position="1"/>
        <end position="19"/>
    </location>
</feature>
<sequence>MTSTASAFPTSPAHPSSAAQPYGPAGDAPALLLDGIAKTYRSKAGAVDALRGVTYHFARGSFTAVMGPSGSGKSTLLQCAAGLDRPTNGTVVLNGIPLHGLGEVALTKLRREQMGFVFQAYNLLPSLTVYDNVALPLRLMGRRPGRGEVEAVLTQVGLDGKAKRRPAELSGGQQQRVAIARALVTRPAVLFADEPTGALDSGTSRQVLGLLREATVRSGQTTVMVTHDPVAAAYAERVLFLSDGLVAGSLDRGTPQQIAAAMSELER</sequence>
<dbReference type="InterPro" id="IPR003593">
    <property type="entry name" value="AAA+_ATPase"/>
</dbReference>
<dbReference type="RefSeq" id="WP_145811174.1">
    <property type="nucleotide sequence ID" value="NZ_VIVK01000001.1"/>
</dbReference>
<dbReference type="SMART" id="SM00382">
    <property type="entry name" value="AAA"/>
    <property type="match status" value="1"/>
</dbReference>
<dbReference type="GO" id="GO:0005524">
    <property type="term" value="F:ATP binding"/>
    <property type="evidence" value="ECO:0007669"/>
    <property type="project" value="UniProtKB-KW"/>
</dbReference>
<evidence type="ECO:0000313" key="7">
    <source>
        <dbReference type="Proteomes" id="UP000318380"/>
    </source>
</evidence>
<dbReference type="PANTHER" id="PTHR24220">
    <property type="entry name" value="IMPORT ATP-BINDING PROTEIN"/>
    <property type="match status" value="1"/>
</dbReference>
<protein>
    <submittedName>
        <fullName evidence="6">Putative ABC transport system ATP-binding protein</fullName>
    </submittedName>
</protein>
<dbReference type="EMBL" id="VIVK01000001">
    <property type="protein sequence ID" value="TWD84114.1"/>
    <property type="molecule type" value="Genomic_DNA"/>
</dbReference>
<evidence type="ECO:0000259" key="5">
    <source>
        <dbReference type="PROSITE" id="PS50893"/>
    </source>
</evidence>
<evidence type="ECO:0000256" key="1">
    <source>
        <dbReference type="ARBA" id="ARBA00022448"/>
    </source>
</evidence>
<dbReference type="GO" id="GO:0005886">
    <property type="term" value="C:plasma membrane"/>
    <property type="evidence" value="ECO:0007669"/>
    <property type="project" value="TreeGrafter"/>
</dbReference>
<dbReference type="Proteomes" id="UP000318380">
    <property type="component" value="Unassembled WGS sequence"/>
</dbReference>
<name>A0A561BZ05_9ACTN</name>
<dbReference type="InterPro" id="IPR027417">
    <property type="entry name" value="P-loop_NTPase"/>
</dbReference>
<reference evidence="6 7" key="1">
    <citation type="submission" date="2019-06" db="EMBL/GenBank/DDBJ databases">
        <title>Sequencing the genomes of 1000 actinobacteria strains.</title>
        <authorList>
            <person name="Klenk H.-P."/>
        </authorList>
    </citation>
    <scope>NUCLEOTIDE SEQUENCE [LARGE SCALE GENOMIC DNA]</scope>
    <source>
        <strain evidence="6 7">DSM 24683</strain>
    </source>
</reference>
<dbReference type="GO" id="GO:0016887">
    <property type="term" value="F:ATP hydrolysis activity"/>
    <property type="evidence" value="ECO:0007669"/>
    <property type="project" value="InterPro"/>
</dbReference>
<evidence type="ECO:0000256" key="3">
    <source>
        <dbReference type="ARBA" id="ARBA00022840"/>
    </source>
</evidence>
<dbReference type="PROSITE" id="PS50893">
    <property type="entry name" value="ABC_TRANSPORTER_2"/>
    <property type="match status" value="1"/>
</dbReference>
<dbReference type="PANTHER" id="PTHR24220:SF685">
    <property type="entry name" value="ABC TRANSPORTER RELATED"/>
    <property type="match status" value="1"/>
</dbReference>
<evidence type="ECO:0000256" key="2">
    <source>
        <dbReference type="ARBA" id="ARBA00022741"/>
    </source>
</evidence>
<dbReference type="SUPFAM" id="SSF52540">
    <property type="entry name" value="P-loop containing nucleoside triphosphate hydrolases"/>
    <property type="match status" value="1"/>
</dbReference>
<dbReference type="GO" id="GO:0022857">
    <property type="term" value="F:transmembrane transporter activity"/>
    <property type="evidence" value="ECO:0007669"/>
    <property type="project" value="TreeGrafter"/>
</dbReference>
<dbReference type="PROSITE" id="PS00211">
    <property type="entry name" value="ABC_TRANSPORTER_1"/>
    <property type="match status" value="1"/>
</dbReference>
<dbReference type="InterPro" id="IPR017871">
    <property type="entry name" value="ABC_transporter-like_CS"/>
</dbReference>
<comment type="caution">
    <text evidence="6">The sequence shown here is derived from an EMBL/GenBank/DDBJ whole genome shotgun (WGS) entry which is preliminary data.</text>
</comment>
<evidence type="ECO:0000256" key="4">
    <source>
        <dbReference type="SAM" id="MobiDB-lite"/>
    </source>
</evidence>
<proteinExistence type="predicted"/>
<dbReference type="Pfam" id="PF00005">
    <property type="entry name" value="ABC_tran"/>
    <property type="match status" value="1"/>
</dbReference>
<dbReference type="FunFam" id="3.40.50.300:FF:000032">
    <property type="entry name" value="Export ABC transporter ATP-binding protein"/>
    <property type="match status" value="1"/>
</dbReference>
<feature type="domain" description="ABC transporter" evidence="5">
    <location>
        <begin position="31"/>
        <end position="266"/>
    </location>
</feature>
<keyword evidence="3 6" id="KW-0067">ATP-binding</keyword>
<gene>
    <name evidence="6" type="ORF">FB561_5289</name>
</gene>
<dbReference type="CDD" id="cd03255">
    <property type="entry name" value="ABC_MJ0796_LolCDE_FtsE"/>
    <property type="match status" value="1"/>
</dbReference>
<dbReference type="InterPro" id="IPR015854">
    <property type="entry name" value="ABC_transpr_LolD-like"/>
</dbReference>
<dbReference type="OrthoDB" id="3176024at2"/>
<evidence type="ECO:0000313" key="6">
    <source>
        <dbReference type="EMBL" id="TWD84114.1"/>
    </source>
</evidence>
<accession>A0A561BZ05</accession>
<dbReference type="GO" id="GO:0098796">
    <property type="term" value="C:membrane protein complex"/>
    <property type="evidence" value="ECO:0007669"/>
    <property type="project" value="UniProtKB-ARBA"/>
</dbReference>
<dbReference type="AlphaFoldDB" id="A0A561BZ05"/>
<keyword evidence="7" id="KW-1185">Reference proteome</keyword>
<keyword evidence="1" id="KW-0813">Transport</keyword>
<keyword evidence="2" id="KW-0547">Nucleotide-binding</keyword>
<dbReference type="InterPro" id="IPR003439">
    <property type="entry name" value="ABC_transporter-like_ATP-bd"/>
</dbReference>
<feature type="region of interest" description="Disordered" evidence="4">
    <location>
        <begin position="1"/>
        <end position="21"/>
    </location>
</feature>